<evidence type="ECO:0000313" key="2">
    <source>
        <dbReference type="Proteomes" id="UP000286246"/>
    </source>
</evidence>
<reference evidence="1 2" key="1">
    <citation type="submission" date="2018-09" db="EMBL/GenBank/DDBJ databases">
        <title>Genomic Encyclopedia of Type Strains, Phase III (KMG-III): the genomes of soil and plant-associated and newly described type strains.</title>
        <authorList>
            <person name="Whitman W."/>
        </authorList>
    </citation>
    <scope>NUCLEOTIDE SEQUENCE [LARGE SCALE GENOMIC DNA]</scope>
    <source>
        <strain evidence="1 2">CECT 7938</strain>
    </source>
</reference>
<dbReference type="Proteomes" id="UP000286246">
    <property type="component" value="Unassembled WGS sequence"/>
</dbReference>
<evidence type="ECO:0000313" key="1">
    <source>
        <dbReference type="EMBL" id="RKE49235.1"/>
    </source>
</evidence>
<protein>
    <submittedName>
        <fullName evidence="1">Uncharacterized protein</fullName>
    </submittedName>
</protein>
<sequence length="60" mass="6849">MKIFYPIKIESQDSLIRLFTSNPTTLISKDLKTINLAVNSKTYDIHLFITASLKLIVSFC</sequence>
<gene>
    <name evidence="1" type="ORF">DFQ12_3346</name>
</gene>
<dbReference type="EMBL" id="RAPY01000003">
    <property type="protein sequence ID" value="RKE49235.1"/>
    <property type="molecule type" value="Genomic_DNA"/>
</dbReference>
<accession>A0A420AXS4</accession>
<name>A0A420AXS4_SPHD1</name>
<organism evidence="1 2">
    <name type="scientific">Sphingobacterium detergens</name>
    <dbReference type="NCBI Taxonomy" id="1145106"/>
    <lineage>
        <taxon>Bacteria</taxon>
        <taxon>Pseudomonadati</taxon>
        <taxon>Bacteroidota</taxon>
        <taxon>Sphingobacteriia</taxon>
        <taxon>Sphingobacteriales</taxon>
        <taxon>Sphingobacteriaceae</taxon>
        <taxon>Sphingobacterium</taxon>
    </lineage>
</organism>
<dbReference type="AlphaFoldDB" id="A0A420AXS4"/>
<keyword evidence="2" id="KW-1185">Reference proteome</keyword>
<comment type="caution">
    <text evidence="1">The sequence shown here is derived from an EMBL/GenBank/DDBJ whole genome shotgun (WGS) entry which is preliminary data.</text>
</comment>
<proteinExistence type="predicted"/>